<reference evidence="1 2" key="1">
    <citation type="submission" date="2021-06" db="EMBL/GenBank/DDBJ databases">
        <title>Caerostris extrusa draft genome.</title>
        <authorList>
            <person name="Kono N."/>
            <person name="Arakawa K."/>
        </authorList>
    </citation>
    <scope>NUCLEOTIDE SEQUENCE [LARGE SCALE GENOMIC DNA]</scope>
</reference>
<dbReference type="Proteomes" id="UP001054945">
    <property type="component" value="Unassembled WGS sequence"/>
</dbReference>
<protein>
    <submittedName>
        <fullName evidence="1">Uncharacterized protein</fullName>
    </submittedName>
</protein>
<comment type="caution">
    <text evidence="1">The sequence shown here is derived from an EMBL/GenBank/DDBJ whole genome shotgun (WGS) entry which is preliminary data.</text>
</comment>
<name>A0AAV4R8Q3_CAEEX</name>
<proteinExistence type="predicted"/>
<accession>A0AAV4R8Q3</accession>
<sequence length="109" mass="12582">MSADKAKCSSAGVTLAFAETQMRLTAAEEITLQRHWSFLIFFRKENCILNRWRDAEPIRAGTRSSCSSKLIPGGNLLFLMDLEKWVFYFGGKKSVWWVFLEVMRIKILS</sequence>
<evidence type="ECO:0000313" key="1">
    <source>
        <dbReference type="EMBL" id="GIY17356.1"/>
    </source>
</evidence>
<evidence type="ECO:0000313" key="2">
    <source>
        <dbReference type="Proteomes" id="UP001054945"/>
    </source>
</evidence>
<organism evidence="1 2">
    <name type="scientific">Caerostris extrusa</name>
    <name type="common">Bark spider</name>
    <name type="synonym">Caerostris bankana</name>
    <dbReference type="NCBI Taxonomy" id="172846"/>
    <lineage>
        <taxon>Eukaryota</taxon>
        <taxon>Metazoa</taxon>
        <taxon>Ecdysozoa</taxon>
        <taxon>Arthropoda</taxon>
        <taxon>Chelicerata</taxon>
        <taxon>Arachnida</taxon>
        <taxon>Araneae</taxon>
        <taxon>Araneomorphae</taxon>
        <taxon>Entelegynae</taxon>
        <taxon>Araneoidea</taxon>
        <taxon>Araneidae</taxon>
        <taxon>Caerostris</taxon>
    </lineage>
</organism>
<dbReference type="AlphaFoldDB" id="A0AAV4R8Q3"/>
<gene>
    <name evidence="1" type="ORF">CEXT_417611</name>
</gene>
<dbReference type="EMBL" id="BPLR01007504">
    <property type="protein sequence ID" value="GIY17356.1"/>
    <property type="molecule type" value="Genomic_DNA"/>
</dbReference>
<keyword evidence="2" id="KW-1185">Reference proteome</keyword>